<evidence type="ECO:0000313" key="4">
    <source>
        <dbReference type="Proteomes" id="UP000028045"/>
    </source>
</evidence>
<feature type="domain" description="DUF7492" evidence="2">
    <location>
        <begin position="19"/>
        <end position="242"/>
    </location>
</feature>
<keyword evidence="1" id="KW-0732">Signal</keyword>
<name>A0A084B106_STACB</name>
<feature type="chain" id="PRO_5001771548" description="DUF7492 domain-containing protein" evidence="1">
    <location>
        <begin position="22"/>
        <end position="335"/>
    </location>
</feature>
<sequence length="335" mass="36754">MISVTASTLFIILTALQAVHAHSWAEQLRLIGADGRFTDAPGYPTPFVARAPGLSVDPLMQNQILDKASNPTVCRPAGAFQYSVAVPRLTASAGDYVAIQYHENGHVTDPEQTPRKFRGGNVYVYGTLGDAKAERLNDVLYSWDEAGTGGDGNGQLIGAHFFDDGQCFQNRIANPTAIFNERSSRLGVHELLCQTDFRLPENLPSDGIYTVMWIWDWPRIEVDGSETVEIYTSCAEIQLRPGRSMRTPLIGYQGLGLEDPGEYAIQSQIDNLIEFTSLGVGSQPPTVARKRDAQGIKISMSSTESRNYNEAPRSIPEVTTFRRLVRGVAAQTTDV</sequence>
<evidence type="ECO:0000313" key="3">
    <source>
        <dbReference type="EMBL" id="KEY71235.1"/>
    </source>
</evidence>
<dbReference type="OrthoDB" id="64281at2759"/>
<accession>A0A084B106</accession>
<dbReference type="HOGENOM" id="CLU_019095_0_2_1"/>
<feature type="signal peptide" evidence="1">
    <location>
        <begin position="1"/>
        <end position="21"/>
    </location>
</feature>
<evidence type="ECO:0000259" key="2">
    <source>
        <dbReference type="Pfam" id="PF24320"/>
    </source>
</evidence>
<evidence type="ECO:0000256" key="1">
    <source>
        <dbReference type="SAM" id="SignalP"/>
    </source>
</evidence>
<keyword evidence="4" id="KW-1185">Reference proteome</keyword>
<organism evidence="3 4">
    <name type="scientific">Stachybotrys chartarum (strain CBS 109288 / IBT 7711)</name>
    <name type="common">Toxic black mold</name>
    <name type="synonym">Stilbospora chartarum</name>
    <dbReference type="NCBI Taxonomy" id="1280523"/>
    <lineage>
        <taxon>Eukaryota</taxon>
        <taxon>Fungi</taxon>
        <taxon>Dikarya</taxon>
        <taxon>Ascomycota</taxon>
        <taxon>Pezizomycotina</taxon>
        <taxon>Sordariomycetes</taxon>
        <taxon>Hypocreomycetidae</taxon>
        <taxon>Hypocreales</taxon>
        <taxon>Stachybotryaceae</taxon>
        <taxon>Stachybotrys</taxon>
    </lineage>
</organism>
<protein>
    <recommendedName>
        <fullName evidence="2">DUF7492 domain-containing protein</fullName>
    </recommendedName>
</protein>
<dbReference type="Pfam" id="PF24320">
    <property type="entry name" value="DUF7492"/>
    <property type="match status" value="1"/>
</dbReference>
<dbReference type="EMBL" id="KL648338">
    <property type="protein sequence ID" value="KEY71235.1"/>
    <property type="molecule type" value="Genomic_DNA"/>
</dbReference>
<dbReference type="AlphaFoldDB" id="A0A084B106"/>
<reference evidence="3 4" key="1">
    <citation type="journal article" date="2014" name="BMC Genomics">
        <title>Comparative genome sequencing reveals chemotype-specific gene clusters in the toxigenic black mold Stachybotrys.</title>
        <authorList>
            <person name="Semeiks J."/>
            <person name="Borek D."/>
            <person name="Otwinowski Z."/>
            <person name="Grishin N.V."/>
        </authorList>
    </citation>
    <scope>NUCLEOTIDE SEQUENCE [LARGE SCALE GENOMIC DNA]</scope>
    <source>
        <strain evidence="4">CBS 109288 / IBT 7711</strain>
    </source>
</reference>
<dbReference type="Proteomes" id="UP000028045">
    <property type="component" value="Unassembled WGS sequence"/>
</dbReference>
<proteinExistence type="predicted"/>
<dbReference type="InterPro" id="IPR055915">
    <property type="entry name" value="DUF7492"/>
</dbReference>
<gene>
    <name evidence="3" type="ORF">S7711_02342</name>
</gene>